<feature type="region of interest" description="Disordered" evidence="2">
    <location>
        <begin position="383"/>
        <end position="405"/>
    </location>
</feature>
<comment type="caution">
    <text evidence="4">The sequence shown here is derived from an EMBL/GenBank/DDBJ whole genome shotgun (WGS) entry which is preliminary data.</text>
</comment>
<dbReference type="Pfam" id="PF00480">
    <property type="entry name" value="ROK"/>
    <property type="match status" value="2"/>
</dbReference>
<accession>A0ABV5Q8H6</accession>
<comment type="similarity">
    <text evidence="1">Belongs to the ROK (NagC/XylR) family.</text>
</comment>
<feature type="compositionally biased region" description="Polar residues" evidence="2">
    <location>
        <begin position="383"/>
        <end position="396"/>
    </location>
</feature>
<dbReference type="InterPro" id="IPR043129">
    <property type="entry name" value="ATPase_NBD"/>
</dbReference>
<dbReference type="EMBL" id="JBHMCE010000012">
    <property type="protein sequence ID" value="MFB9531782.1"/>
    <property type="molecule type" value="Genomic_DNA"/>
</dbReference>
<evidence type="ECO:0000256" key="2">
    <source>
        <dbReference type="SAM" id="MobiDB-lite"/>
    </source>
</evidence>
<evidence type="ECO:0000313" key="4">
    <source>
        <dbReference type="EMBL" id="MFB9531782.1"/>
    </source>
</evidence>
<evidence type="ECO:0000259" key="3">
    <source>
        <dbReference type="Pfam" id="PF09339"/>
    </source>
</evidence>
<feature type="domain" description="HTH iclR-type" evidence="3">
    <location>
        <begin position="14"/>
        <end position="57"/>
    </location>
</feature>
<protein>
    <submittedName>
        <fullName evidence="4">ROK family transcriptional regulator</fullName>
    </submittedName>
</protein>
<dbReference type="RefSeq" id="WP_346130751.1">
    <property type="nucleotide sequence ID" value="NZ_BAAAXC010000015.1"/>
</dbReference>
<evidence type="ECO:0000256" key="1">
    <source>
        <dbReference type="ARBA" id="ARBA00006479"/>
    </source>
</evidence>
<gene>
    <name evidence="4" type="ORF">ACFFRN_34715</name>
</gene>
<dbReference type="Gene3D" id="1.10.10.10">
    <property type="entry name" value="Winged helix-like DNA-binding domain superfamily/Winged helix DNA-binding domain"/>
    <property type="match status" value="1"/>
</dbReference>
<organism evidence="4 5">
    <name type="scientific">Nonomuraea roseola</name>
    <dbReference type="NCBI Taxonomy" id="46179"/>
    <lineage>
        <taxon>Bacteria</taxon>
        <taxon>Bacillati</taxon>
        <taxon>Actinomycetota</taxon>
        <taxon>Actinomycetes</taxon>
        <taxon>Streptosporangiales</taxon>
        <taxon>Streptosporangiaceae</taxon>
        <taxon>Nonomuraea</taxon>
    </lineage>
</organism>
<dbReference type="InterPro" id="IPR036388">
    <property type="entry name" value="WH-like_DNA-bd_sf"/>
</dbReference>
<dbReference type="InterPro" id="IPR005471">
    <property type="entry name" value="Tscrpt_reg_IclR_N"/>
</dbReference>
<sequence>MVTGGDLQHLRRLNALAVISALRAAGPLPLTQLAEHAELARATVKEVVADLVEQGWVLELDPSAGAKGRPARRYRFHAEAGRVLGLDIGAHKVLAAIADLDGRVLHIAREPVTPDDSRHERLAAVDRAVASCLAGSGTAAAGVWAAVAGSTGYVDLEGHVVLSRAIHDWSGVPLVEHLGRRLPCTILVENDSRLAALAECRKGAARGVSNMVYLHIGRRAGAAIVLDGVPLRGSTGAAGEIGVHPLFNLGHTSELLSAIPSVEPGTPPEAVAGAVFEAARRGDPEARGAVLRYVKVLGLATAALTLAVDPEVVVLGGGFSRSADVLLPPLRAELETMCLRTPDLRASTLGEECVAAGAVCYAVDHLNGVLFNPEVGPTSIMMESTQIPSGQQTSVRSRPRGRAGS</sequence>
<dbReference type="PANTHER" id="PTHR18964:SF149">
    <property type="entry name" value="BIFUNCTIONAL UDP-N-ACETYLGLUCOSAMINE 2-EPIMERASE_N-ACETYLMANNOSAMINE KINASE"/>
    <property type="match status" value="1"/>
</dbReference>
<keyword evidence="5" id="KW-1185">Reference proteome</keyword>
<dbReference type="InterPro" id="IPR000600">
    <property type="entry name" value="ROK"/>
</dbReference>
<dbReference type="Pfam" id="PF09339">
    <property type="entry name" value="HTH_IclR"/>
    <property type="match status" value="1"/>
</dbReference>
<proteinExistence type="inferred from homology"/>
<dbReference type="PANTHER" id="PTHR18964">
    <property type="entry name" value="ROK (REPRESSOR, ORF, KINASE) FAMILY"/>
    <property type="match status" value="1"/>
</dbReference>
<name>A0ABV5Q8H6_9ACTN</name>
<reference evidence="4 5" key="1">
    <citation type="submission" date="2024-09" db="EMBL/GenBank/DDBJ databases">
        <authorList>
            <person name="Sun Q."/>
            <person name="Mori K."/>
        </authorList>
    </citation>
    <scope>NUCLEOTIDE SEQUENCE [LARGE SCALE GENOMIC DNA]</scope>
    <source>
        <strain evidence="4 5">JCM 3323</strain>
    </source>
</reference>
<dbReference type="CDD" id="cd23763">
    <property type="entry name" value="ASKHA_ATPase_ROK"/>
    <property type="match status" value="1"/>
</dbReference>
<dbReference type="InterPro" id="IPR036390">
    <property type="entry name" value="WH_DNA-bd_sf"/>
</dbReference>
<evidence type="ECO:0000313" key="5">
    <source>
        <dbReference type="Proteomes" id="UP001589646"/>
    </source>
</evidence>
<dbReference type="Gene3D" id="3.30.420.40">
    <property type="match status" value="4"/>
</dbReference>
<dbReference type="SUPFAM" id="SSF46785">
    <property type="entry name" value="Winged helix' DNA-binding domain"/>
    <property type="match status" value="1"/>
</dbReference>
<dbReference type="Proteomes" id="UP001589646">
    <property type="component" value="Unassembled WGS sequence"/>
</dbReference>
<dbReference type="SUPFAM" id="SSF53067">
    <property type="entry name" value="Actin-like ATPase domain"/>
    <property type="match status" value="1"/>
</dbReference>